<dbReference type="AlphaFoldDB" id="A0A0A9ATP9"/>
<protein>
    <submittedName>
        <fullName evidence="1">Uncharacterized protein</fullName>
    </submittedName>
</protein>
<proteinExistence type="predicted"/>
<accession>A0A0A9ATP9</accession>
<name>A0A0A9ATP9_ARUDO</name>
<dbReference type="EMBL" id="GBRH01247428">
    <property type="protein sequence ID" value="JAD50467.1"/>
    <property type="molecule type" value="Transcribed_RNA"/>
</dbReference>
<reference evidence="1" key="1">
    <citation type="submission" date="2014-09" db="EMBL/GenBank/DDBJ databases">
        <authorList>
            <person name="Magalhaes I.L.F."/>
            <person name="Oliveira U."/>
            <person name="Santos F.R."/>
            <person name="Vidigal T.H.D.A."/>
            <person name="Brescovit A.D."/>
            <person name="Santos A.J."/>
        </authorList>
    </citation>
    <scope>NUCLEOTIDE SEQUENCE</scope>
    <source>
        <tissue evidence="1">Shoot tissue taken approximately 20 cm above the soil surface</tissue>
    </source>
</reference>
<sequence length="43" mass="5220">MDERDVLYISSLYSTDWLWSRIFGNILIQHIQDIEKTVFTVSW</sequence>
<reference evidence="1" key="2">
    <citation type="journal article" date="2015" name="Data Brief">
        <title>Shoot transcriptome of the giant reed, Arundo donax.</title>
        <authorList>
            <person name="Barrero R.A."/>
            <person name="Guerrero F.D."/>
            <person name="Moolhuijzen P."/>
            <person name="Goolsby J.A."/>
            <person name="Tidwell J."/>
            <person name="Bellgard S.E."/>
            <person name="Bellgard M.I."/>
        </authorList>
    </citation>
    <scope>NUCLEOTIDE SEQUENCE</scope>
    <source>
        <tissue evidence="1">Shoot tissue taken approximately 20 cm above the soil surface</tissue>
    </source>
</reference>
<evidence type="ECO:0000313" key="1">
    <source>
        <dbReference type="EMBL" id="JAD50467.1"/>
    </source>
</evidence>
<organism evidence="1">
    <name type="scientific">Arundo donax</name>
    <name type="common">Giant reed</name>
    <name type="synonym">Donax arundinaceus</name>
    <dbReference type="NCBI Taxonomy" id="35708"/>
    <lineage>
        <taxon>Eukaryota</taxon>
        <taxon>Viridiplantae</taxon>
        <taxon>Streptophyta</taxon>
        <taxon>Embryophyta</taxon>
        <taxon>Tracheophyta</taxon>
        <taxon>Spermatophyta</taxon>
        <taxon>Magnoliopsida</taxon>
        <taxon>Liliopsida</taxon>
        <taxon>Poales</taxon>
        <taxon>Poaceae</taxon>
        <taxon>PACMAD clade</taxon>
        <taxon>Arundinoideae</taxon>
        <taxon>Arundineae</taxon>
        <taxon>Arundo</taxon>
    </lineage>
</organism>